<evidence type="ECO:0000313" key="8">
    <source>
        <dbReference type="Proteomes" id="UP000784294"/>
    </source>
</evidence>
<dbReference type="GO" id="GO:0016020">
    <property type="term" value="C:membrane"/>
    <property type="evidence" value="ECO:0007669"/>
    <property type="project" value="UniProtKB-SubCell"/>
</dbReference>
<comment type="similarity">
    <text evidence="2">Belongs to the polycystin family.</text>
</comment>
<evidence type="ECO:0000256" key="3">
    <source>
        <dbReference type="ARBA" id="ARBA00022692"/>
    </source>
</evidence>
<dbReference type="AlphaFoldDB" id="A0A3S5CRC4"/>
<keyword evidence="4" id="KW-1133">Transmembrane helix</keyword>
<evidence type="ECO:0000259" key="6">
    <source>
        <dbReference type="Pfam" id="PF20519"/>
    </source>
</evidence>
<keyword evidence="8" id="KW-1185">Reference proteome</keyword>
<name>A0A3S5CRC4_9PLAT</name>
<dbReference type="EMBL" id="CAAALY010271463">
    <property type="protein sequence ID" value="VEL41879.1"/>
    <property type="molecule type" value="Genomic_DNA"/>
</dbReference>
<protein>
    <recommendedName>
        <fullName evidence="6">Polycystin domain-containing protein</fullName>
    </recommendedName>
</protein>
<proteinExistence type="inferred from homology"/>
<dbReference type="Proteomes" id="UP000784294">
    <property type="component" value="Unassembled WGS sequence"/>
</dbReference>
<dbReference type="InterPro" id="IPR046791">
    <property type="entry name" value="Polycystin_dom"/>
</dbReference>
<evidence type="ECO:0000313" key="7">
    <source>
        <dbReference type="EMBL" id="VEL41879.1"/>
    </source>
</evidence>
<evidence type="ECO:0000256" key="2">
    <source>
        <dbReference type="ARBA" id="ARBA00007200"/>
    </source>
</evidence>
<evidence type="ECO:0000256" key="5">
    <source>
        <dbReference type="ARBA" id="ARBA00023136"/>
    </source>
</evidence>
<dbReference type="Pfam" id="PF20519">
    <property type="entry name" value="Polycystin_dom"/>
    <property type="match status" value="1"/>
</dbReference>
<gene>
    <name evidence="7" type="ORF">PXEA_LOCUS35319</name>
</gene>
<feature type="domain" description="Polycystin" evidence="6">
    <location>
        <begin position="38"/>
        <end position="111"/>
    </location>
</feature>
<comment type="caution">
    <text evidence="7">The sequence shown here is derived from an EMBL/GenBank/DDBJ whole genome shotgun (WGS) entry which is preliminary data.</text>
</comment>
<evidence type="ECO:0000256" key="4">
    <source>
        <dbReference type="ARBA" id="ARBA00022989"/>
    </source>
</evidence>
<evidence type="ECO:0000256" key="1">
    <source>
        <dbReference type="ARBA" id="ARBA00004141"/>
    </source>
</evidence>
<keyword evidence="3" id="KW-0812">Transmembrane</keyword>
<keyword evidence="5" id="KW-0472">Membrane</keyword>
<organism evidence="7 8">
    <name type="scientific">Protopolystoma xenopodis</name>
    <dbReference type="NCBI Taxonomy" id="117903"/>
    <lineage>
        <taxon>Eukaryota</taxon>
        <taxon>Metazoa</taxon>
        <taxon>Spiralia</taxon>
        <taxon>Lophotrochozoa</taxon>
        <taxon>Platyhelminthes</taxon>
        <taxon>Monogenea</taxon>
        <taxon>Polyopisthocotylea</taxon>
        <taxon>Polystomatidea</taxon>
        <taxon>Polystomatidae</taxon>
        <taxon>Protopolystoma</taxon>
    </lineage>
</organism>
<sequence length="111" mass="11956">MYMGLKSGFADHMADTGDTIDRSNRVFQVTGTSHKSVDSCEANNVMSSLLSRCNGPYSQLSQDEETYGIGWQPFTGTGVLNNSAPEYIFHSASSLDGVQFLGLLSWYSGGG</sequence>
<reference evidence="7" key="1">
    <citation type="submission" date="2018-11" db="EMBL/GenBank/DDBJ databases">
        <authorList>
            <consortium name="Pathogen Informatics"/>
        </authorList>
    </citation>
    <scope>NUCLEOTIDE SEQUENCE</scope>
</reference>
<comment type="subcellular location">
    <subcellularLocation>
        <location evidence="1">Membrane</location>
        <topology evidence="1">Multi-pass membrane protein</topology>
    </subcellularLocation>
</comment>
<accession>A0A3S5CRC4</accession>